<reference evidence="2" key="2">
    <citation type="submission" date="2020-05" db="UniProtKB">
        <authorList>
            <consortium name="EnsemblMetazoa"/>
        </authorList>
    </citation>
    <scope>IDENTIFICATION</scope>
    <source>
        <strain evidence="2">WRAIR2</strain>
    </source>
</reference>
<dbReference type="AlphaFoldDB" id="A0A182NSH4"/>
<dbReference type="InterPro" id="IPR053151">
    <property type="entry name" value="RNase_H-like"/>
</dbReference>
<dbReference type="Gene3D" id="3.30.420.10">
    <property type="entry name" value="Ribonuclease H-like superfamily/Ribonuclease H"/>
    <property type="match status" value="1"/>
</dbReference>
<sequence>MYSRYELWVKLYRKLLNQLKECCSTVPSPHSSVTCCPASRALHQQGPGGVGSWKMCHSALLLEYRKHRQRLAKREQLELAREMIAAREIAQHCRSNNRTYSELRELEPTLGRPLSFVQRFFLEHRYIFEAIAKHIRTAELLTDVRVNPQLDQLSLGKGSLRPDTLRKLTEYVLESEYCGCVHIYTDASKSPDGQCGIGVFDETNGVRIAVQLKLDTSIMTAETLAIKVAMQHIAERGLHRAVLLTDSQAACNFLKKNRNSRYRNAVAHEILELARTFRVTIQWIPGHVEVSGNSVADELSRAALASGTERVENDIFVHDAISYFEERQASKINKWYQEYIRLKGKSLKQLCGEDDADVSTHSYCAV</sequence>
<dbReference type="EnsemblMetazoa" id="ADIR010614-RA">
    <property type="protein sequence ID" value="ADIR010614-PA"/>
    <property type="gene ID" value="ADIR010614"/>
</dbReference>
<dbReference type="Proteomes" id="UP000075884">
    <property type="component" value="Unassembled WGS sequence"/>
</dbReference>
<dbReference type="CDD" id="cd09276">
    <property type="entry name" value="Rnase_HI_RT_non_LTR"/>
    <property type="match status" value="1"/>
</dbReference>
<dbReference type="GO" id="GO:0004523">
    <property type="term" value="F:RNA-DNA hybrid ribonuclease activity"/>
    <property type="evidence" value="ECO:0007669"/>
    <property type="project" value="InterPro"/>
</dbReference>
<evidence type="ECO:0000259" key="1">
    <source>
        <dbReference type="PROSITE" id="PS50879"/>
    </source>
</evidence>
<dbReference type="PANTHER" id="PTHR47723:SF21">
    <property type="entry name" value="POLYNUCLEOTIDYL TRANSFERASE, RIBONUCLEASE H-LIKE SUPERFAMILY PROTEIN"/>
    <property type="match status" value="1"/>
</dbReference>
<evidence type="ECO:0000313" key="3">
    <source>
        <dbReference type="Proteomes" id="UP000075884"/>
    </source>
</evidence>
<name>A0A182NSH4_9DIPT</name>
<organism evidence="2 3">
    <name type="scientific">Anopheles dirus</name>
    <dbReference type="NCBI Taxonomy" id="7168"/>
    <lineage>
        <taxon>Eukaryota</taxon>
        <taxon>Metazoa</taxon>
        <taxon>Ecdysozoa</taxon>
        <taxon>Arthropoda</taxon>
        <taxon>Hexapoda</taxon>
        <taxon>Insecta</taxon>
        <taxon>Pterygota</taxon>
        <taxon>Neoptera</taxon>
        <taxon>Endopterygota</taxon>
        <taxon>Diptera</taxon>
        <taxon>Nematocera</taxon>
        <taxon>Culicoidea</taxon>
        <taxon>Culicidae</taxon>
        <taxon>Anophelinae</taxon>
        <taxon>Anopheles</taxon>
    </lineage>
</organism>
<dbReference type="PANTHER" id="PTHR47723">
    <property type="entry name" value="OS05G0353850 PROTEIN"/>
    <property type="match status" value="1"/>
</dbReference>
<dbReference type="InterPro" id="IPR012337">
    <property type="entry name" value="RNaseH-like_sf"/>
</dbReference>
<dbReference type="STRING" id="7168.A0A182NSH4"/>
<protein>
    <recommendedName>
        <fullName evidence="1">RNase H type-1 domain-containing protein</fullName>
    </recommendedName>
</protein>
<evidence type="ECO:0000313" key="2">
    <source>
        <dbReference type="EnsemblMetazoa" id="ADIR010614-PA"/>
    </source>
</evidence>
<proteinExistence type="predicted"/>
<keyword evidence="3" id="KW-1185">Reference proteome</keyword>
<dbReference type="SUPFAM" id="SSF53098">
    <property type="entry name" value="Ribonuclease H-like"/>
    <property type="match status" value="1"/>
</dbReference>
<dbReference type="GO" id="GO:0003676">
    <property type="term" value="F:nucleic acid binding"/>
    <property type="evidence" value="ECO:0007669"/>
    <property type="project" value="InterPro"/>
</dbReference>
<feature type="domain" description="RNase H type-1" evidence="1">
    <location>
        <begin position="177"/>
        <end position="305"/>
    </location>
</feature>
<reference evidence="3" key="1">
    <citation type="submission" date="2013-03" db="EMBL/GenBank/DDBJ databases">
        <title>The Genome Sequence of Anopheles dirus WRAIR2.</title>
        <authorList>
            <consortium name="The Broad Institute Genomics Platform"/>
            <person name="Neafsey D.E."/>
            <person name="Walton C."/>
            <person name="Walker B."/>
            <person name="Young S.K."/>
            <person name="Zeng Q."/>
            <person name="Gargeya S."/>
            <person name="Fitzgerald M."/>
            <person name="Haas B."/>
            <person name="Abouelleil A."/>
            <person name="Allen A.W."/>
            <person name="Alvarado L."/>
            <person name="Arachchi H.M."/>
            <person name="Berlin A.M."/>
            <person name="Chapman S.B."/>
            <person name="Gainer-Dewar J."/>
            <person name="Goldberg J."/>
            <person name="Griggs A."/>
            <person name="Gujja S."/>
            <person name="Hansen M."/>
            <person name="Howarth C."/>
            <person name="Imamovic A."/>
            <person name="Ireland A."/>
            <person name="Larimer J."/>
            <person name="McCowan C."/>
            <person name="Murphy C."/>
            <person name="Pearson M."/>
            <person name="Poon T.W."/>
            <person name="Priest M."/>
            <person name="Roberts A."/>
            <person name="Saif S."/>
            <person name="Shea T."/>
            <person name="Sisk P."/>
            <person name="Sykes S."/>
            <person name="Wortman J."/>
            <person name="Nusbaum C."/>
            <person name="Birren B."/>
        </authorList>
    </citation>
    <scope>NUCLEOTIDE SEQUENCE [LARGE SCALE GENOMIC DNA]</scope>
    <source>
        <strain evidence="3">WRAIR2</strain>
    </source>
</reference>
<accession>A0A182NSH4</accession>
<dbReference type="Pfam" id="PF00075">
    <property type="entry name" value="RNase_H"/>
    <property type="match status" value="1"/>
</dbReference>
<dbReference type="PROSITE" id="PS50879">
    <property type="entry name" value="RNASE_H_1"/>
    <property type="match status" value="1"/>
</dbReference>
<dbReference type="InterPro" id="IPR036397">
    <property type="entry name" value="RNaseH_sf"/>
</dbReference>
<dbReference type="VEuPathDB" id="VectorBase:ADIR010614"/>
<dbReference type="InterPro" id="IPR002156">
    <property type="entry name" value="RNaseH_domain"/>
</dbReference>